<dbReference type="InterPro" id="IPR053148">
    <property type="entry name" value="PD-DEXK-like_domain"/>
</dbReference>
<dbReference type="Pfam" id="PF17761">
    <property type="entry name" value="DUF1016_N"/>
    <property type="match status" value="1"/>
</dbReference>
<dbReference type="InterPro" id="IPR011856">
    <property type="entry name" value="tRNA_endonuc-like_dom_sf"/>
</dbReference>
<evidence type="ECO:0008006" key="5">
    <source>
        <dbReference type="Google" id="ProtNLM"/>
    </source>
</evidence>
<dbReference type="Pfam" id="PF06250">
    <property type="entry name" value="YhcG_C"/>
    <property type="match status" value="1"/>
</dbReference>
<evidence type="ECO:0000313" key="3">
    <source>
        <dbReference type="EMBL" id="ASJ73431.1"/>
    </source>
</evidence>
<dbReference type="PANTHER" id="PTHR30547:SF5">
    <property type="entry name" value="NUCLEASE YHCG-RELATED"/>
    <property type="match status" value="1"/>
</dbReference>
<dbReference type="InterPro" id="IPR041527">
    <property type="entry name" value="YhcG_N"/>
</dbReference>
<organism evidence="3 4">
    <name type="scientific">Granulosicoccus antarcticus IMCC3135</name>
    <dbReference type="NCBI Taxonomy" id="1192854"/>
    <lineage>
        <taxon>Bacteria</taxon>
        <taxon>Pseudomonadati</taxon>
        <taxon>Pseudomonadota</taxon>
        <taxon>Gammaproteobacteria</taxon>
        <taxon>Chromatiales</taxon>
        <taxon>Granulosicoccaceae</taxon>
        <taxon>Granulosicoccus</taxon>
    </lineage>
</organism>
<feature type="domain" description="YhcG PDDEXK nuclease" evidence="1">
    <location>
        <begin position="205"/>
        <end position="359"/>
    </location>
</feature>
<proteinExistence type="predicted"/>
<dbReference type="PANTHER" id="PTHR30547">
    <property type="entry name" value="UNCHARACTERIZED PROTEIN YHCG-RELATED"/>
    <property type="match status" value="1"/>
</dbReference>
<keyword evidence="4" id="KW-1185">Reference proteome</keyword>
<evidence type="ECO:0000259" key="2">
    <source>
        <dbReference type="Pfam" id="PF17761"/>
    </source>
</evidence>
<dbReference type="Proteomes" id="UP000250079">
    <property type="component" value="Chromosome"/>
</dbReference>
<dbReference type="GO" id="GO:0003676">
    <property type="term" value="F:nucleic acid binding"/>
    <property type="evidence" value="ECO:0007669"/>
    <property type="project" value="InterPro"/>
</dbReference>
<dbReference type="KEGG" id="gai:IMCC3135_16745"/>
<dbReference type="EMBL" id="CP018632">
    <property type="protein sequence ID" value="ASJ73431.1"/>
    <property type="molecule type" value="Genomic_DNA"/>
</dbReference>
<dbReference type="InterPro" id="IPR009362">
    <property type="entry name" value="YhcG_C"/>
</dbReference>
<gene>
    <name evidence="3" type="ORF">IMCC3135_16745</name>
</gene>
<dbReference type="AlphaFoldDB" id="A0A2Z2NTQ4"/>
<accession>A0A2Z2NTQ4</accession>
<feature type="domain" description="YhcG N-terminal" evidence="2">
    <location>
        <begin position="15"/>
        <end position="180"/>
    </location>
</feature>
<dbReference type="RefSeq" id="WP_169727474.1">
    <property type="nucleotide sequence ID" value="NZ_CP018632.1"/>
</dbReference>
<reference evidence="3 4" key="1">
    <citation type="submission" date="2016-12" db="EMBL/GenBank/DDBJ databases">
        <authorList>
            <person name="Song W.-J."/>
            <person name="Kurnit D.M."/>
        </authorList>
    </citation>
    <scope>NUCLEOTIDE SEQUENCE [LARGE SCALE GENOMIC DNA]</scope>
    <source>
        <strain evidence="3 4">IMCC3135</strain>
    </source>
</reference>
<evidence type="ECO:0000259" key="1">
    <source>
        <dbReference type="Pfam" id="PF06250"/>
    </source>
</evidence>
<dbReference type="Gene3D" id="3.40.1350.10">
    <property type="match status" value="1"/>
</dbReference>
<protein>
    <recommendedName>
        <fullName evidence="5">Nuclease YhcG</fullName>
    </recommendedName>
</protein>
<sequence>MSDKLDNEALTKRLVSIVEQAREHVSRSVNTAMVHAYWLMGREIVESDQAGRTRADYGEVLMRAVAKNLQSQFGRGFSYSNVKRMRQFYLTYPEGSPAIADGKGATASSLLPPVQKGATLSRLFTSESTRFPSAMSWSHYCLLMRIDSKPARSFYEIEAVQGAWSVRELERQIGSMLYERLTKSRDEAAVKALSSQGLIIEKPADAIKDPMVLEFLGLEERTHWHERDLEQAIIDRLETFLLELGKGFCFVGRQKRLTVDGDHFYVDLVFYNRLLRCFILIDLKLGKLTHQDLGQMQMYVNYFDQFEREESDAPTAGIVLCSDKNDAMVKITLPESDPAVHAARYQLYLPTESELKKELTKERAAAEVALQTASDDSA</sequence>
<evidence type="ECO:0000313" key="4">
    <source>
        <dbReference type="Proteomes" id="UP000250079"/>
    </source>
</evidence>
<name>A0A2Z2NTQ4_9GAMM</name>